<dbReference type="VEuPathDB" id="TriTrypDB:TcCL_NonESM03545"/>
<dbReference type="EMBL" id="PRFC01000021">
    <property type="protein sequence ID" value="PWV16811.1"/>
    <property type="molecule type" value="Genomic_DNA"/>
</dbReference>
<dbReference type="VEuPathDB" id="TriTrypDB:C4B63_16g329"/>
<dbReference type="VEuPathDB" id="TriTrypDB:Tc_MARK_9349"/>
<dbReference type="Proteomes" id="UP000246078">
    <property type="component" value="Unassembled WGS sequence"/>
</dbReference>
<dbReference type="VEuPathDB" id="TriTrypDB:TcG_07627"/>
<dbReference type="VEuPathDB" id="TriTrypDB:TcBrA4_0137980"/>
<dbReference type="VEuPathDB" id="TriTrypDB:BCY84_02364"/>
<feature type="region of interest" description="Disordered" evidence="1">
    <location>
        <begin position="733"/>
        <end position="754"/>
    </location>
</feature>
<dbReference type="PANTHER" id="PTHR48421:SF1">
    <property type="entry name" value="MYCBP-ASSOCIATED PROTEIN"/>
    <property type="match status" value="1"/>
</dbReference>
<comment type="caution">
    <text evidence="2">The sequence shown here is derived from an EMBL/GenBank/DDBJ whole genome shotgun (WGS) entry which is preliminary data.</text>
</comment>
<evidence type="ECO:0000256" key="1">
    <source>
        <dbReference type="SAM" id="MobiDB-lite"/>
    </source>
</evidence>
<evidence type="ECO:0000313" key="2">
    <source>
        <dbReference type="EMBL" id="PWV16811.1"/>
    </source>
</evidence>
<feature type="region of interest" description="Disordered" evidence="1">
    <location>
        <begin position="214"/>
        <end position="272"/>
    </location>
</feature>
<dbReference type="VEuPathDB" id="TriTrypDB:ECC02_002047"/>
<proteinExistence type="predicted"/>
<feature type="region of interest" description="Disordered" evidence="1">
    <location>
        <begin position="379"/>
        <end position="411"/>
    </location>
</feature>
<evidence type="ECO:0008006" key="4">
    <source>
        <dbReference type="Google" id="ProtNLM"/>
    </source>
</evidence>
<dbReference type="VEuPathDB" id="TriTrypDB:TCDM_08964"/>
<gene>
    <name evidence="2" type="ORF">C3747_21g369</name>
</gene>
<protein>
    <recommendedName>
        <fullName evidence="4">MYCBP-associated protein</fullName>
    </recommendedName>
</protein>
<dbReference type="VEuPathDB" id="TriTrypDB:TcCLB.508045.4"/>
<dbReference type="VEuPathDB" id="TriTrypDB:TcYC6_0031160"/>
<dbReference type="VEuPathDB" id="TriTrypDB:TCSYLVIO_000077"/>
<dbReference type="VEuPathDB" id="TriTrypDB:C3747_21g369"/>
<sequence length="863" mass="94776">MSHFATVPAGDSQRNTVTSDLYDQRDLQEKALETWEKQKRIWAAVQEKIRRRVGNNGQIRGACMNMSQGAYRARVREEEAAVVNNATPSHVFSGYYTWESTLRTTEDNGAIRYVKAGQTNFPYALYGKLTDKRRLDVEHPTNTRVVFPDEQILNEARSRELQRPSTGAFPVSFRDSSYYKERFKQYYPLIERNMPHLLLPRAYLEVCGQPPPWTSKPEDKVAAARKSVPAVAHVPPLSPKGKQQQLLQKDQNGQGKSCSHSVEETGSKGESKDVNFTVSTEETVAGAPSLEISTSRVLFFARPGELAHGTVKIHNNGTTTVYYSWAPFQPATALDEKIGNEKVDSEVEKKEEEEEKKGRDDTIYEEKAGFFPLETSEEKEEVPVSARSGENDIYTKGTPQPSVWSNKKGERKPNQLNVSLRSLAKKSAQSKSFFFLSAQLDGVILPDEEKTFSFSVRAAFPGCFLRYYELLMVPAASFRVILELRAFIQDGGPTVETIARPVAAALEAKAVADTQRELINALAAHPHVYEAAEIAKATQDCLDAAKAAKEAQDALIAKWRKLWHDSTYTAMRIPFNIAVYGRLTALHQNLARTMSALESPLHHEEWDGSVQTIQSDLCMLHDAVSRNTLREGFNILLRAAIVSEQEDEPLDLLLQRVAGMVAFSALARQTGELDDSILLILGLRDPRVPQNGLRFPTGVLGSGNGGITGAAAAAGGGRKVAAGGGGGNAAAIGGGGGGKSQGKAPNKGKRSASIESNIGRFGSTEKSPALNEMNMTADSVTEASVKEEYSARLFSGMRRLVGDAVDQFCSNLDCFRCTIEATCALPLLETTAFLRAEDTRTIQNAVDMEVDFTVDIAPPKKKR</sequence>
<dbReference type="VEuPathDB" id="TriTrypDB:TCDM_08965"/>
<dbReference type="InterPro" id="IPR032707">
    <property type="entry name" value="MYCBPAP"/>
</dbReference>
<dbReference type="AlphaFoldDB" id="A0A2V2X7S5"/>
<accession>A0A2V2X7S5</accession>
<organism evidence="2 3">
    <name type="scientific">Trypanosoma cruzi</name>
    <dbReference type="NCBI Taxonomy" id="5693"/>
    <lineage>
        <taxon>Eukaryota</taxon>
        <taxon>Discoba</taxon>
        <taxon>Euglenozoa</taxon>
        <taxon>Kinetoplastea</taxon>
        <taxon>Metakinetoplastina</taxon>
        <taxon>Trypanosomatida</taxon>
        <taxon>Trypanosomatidae</taxon>
        <taxon>Trypanosoma</taxon>
        <taxon>Schizotrypanum</taxon>
    </lineage>
</organism>
<feature type="region of interest" description="Disordered" evidence="1">
    <location>
        <begin position="340"/>
        <end position="360"/>
    </location>
</feature>
<dbReference type="VEuPathDB" id="TriTrypDB:TcG_07628"/>
<name>A0A2V2X7S5_TRYCR</name>
<dbReference type="VEuPathDB" id="TriTrypDB:TcCLB.504427.270"/>
<dbReference type="PANTHER" id="PTHR48421">
    <property type="entry name" value="MYCBP-ASSOCIATED PROTEIN"/>
    <property type="match status" value="1"/>
</dbReference>
<feature type="compositionally biased region" description="Low complexity" evidence="1">
    <location>
        <begin position="239"/>
        <end position="255"/>
    </location>
</feature>
<feature type="compositionally biased region" description="Basic and acidic residues" evidence="1">
    <location>
        <begin position="261"/>
        <end position="272"/>
    </location>
</feature>
<reference evidence="2 3" key="1">
    <citation type="journal article" date="2018" name="Microb. Genom.">
        <title>Expanding an expanded genome: long-read sequencing of Trypanosoma cruzi.</title>
        <authorList>
            <person name="Berna L."/>
            <person name="Rodriguez M."/>
            <person name="Chiribao M.L."/>
            <person name="Parodi-Talice A."/>
            <person name="Pita S."/>
            <person name="Rijo G."/>
            <person name="Alvarez-Valin F."/>
            <person name="Robello C."/>
        </authorList>
    </citation>
    <scope>NUCLEOTIDE SEQUENCE [LARGE SCALE GENOMIC DNA]</scope>
    <source>
        <strain evidence="2 3">TCC</strain>
    </source>
</reference>
<evidence type="ECO:0000313" key="3">
    <source>
        <dbReference type="Proteomes" id="UP000246078"/>
    </source>
</evidence>
<dbReference type="Pfam" id="PF14646">
    <property type="entry name" value="MYCBPAP"/>
    <property type="match status" value="1"/>
</dbReference>